<proteinExistence type="predicted"/>
<dbReference type="AlphaFoldDB" id="A0A6C0DGR0"/>
<sequence>MGERGTRKTKGVRYLIHDNGDRPFQVVVGNKTVSIYKGLKNEDGGYDNYDELVKKLIAHRIYPGLNPSEKGNTVLVHLGNHKYVYIGGEIYEFRIDDDVEAYYSAIGGNDVPYPILLGSKYVYLMLDRKYISRDLFPSRIGADAYEYYYGLKDLKTGEKTGHIRKLKGSKKMKGVKILRKRFS</sequence>
<accession>A0A6C0DGR0</accession>
<organism evidence="1">
    <name type="scientific">viral metagenome</name>
    <dbReference type="NCBI Taxonomy" id="1070528"/>
    <lineage>
        <taxon>unclassified sequences</taxon>
        <taxon>metagenomes</taxon>
        <taxon>organismal metagenomes</taxon>
    </lineage>
</organism>
<dbReference type="EMBL" id="MN739613">
    <property type="protein sequence ID" value="QHT15703.1"/>
    <property type="molecule type" value="Genomic_DNA"/>
</dbReference>
<evidence type="ECO:0000313" key="1">
    <source>
        <dbReference type="EMBL" id="QHT15703.1"/>
    </source>
</evidence>
<reference evidence="1" key="1">
    <citation type="journal article" date="2020" name="Nature">
        <title>Giant virus diversity and host interactions through global metagenomics.</title>
        <authorList>
            <person name="Schulz F."/>
            <person name="Roux S."/>
            <person name="Paez-Espino D."/>
            <person name="Jungbluth S."/>
            <person name="Walsh D.A."/>
            <person name="Denef V.J."/>
            <person name="McMahon K.D."/>
            <person name="Konstantinidis K.T."/>
            <person name="Eloe-Fadrosh E.A."/>
            <person name="Kyrpides N.C."/>
            <person name="Woyke T."/>
        </authorList>
    </citation>
    <scope>NUCLEOTIDE SEQUENCE</scope>
    <source>
        <strain evidence="1">GVMAG-M-3300023174-176</strain>
    </source>
</reference>
<protein>
    <submittedName>
        <fullName evidence="1">Uncharacterized protein</fullName>
    </submittedName>
</protein>
<name>A0A6C0DGR0_9ZZZZ</name>